<dbReference type="RefSeq" id="WP_127455685.1">
    <property type="nucleotide sequence ID" value="NZ_JAROBY010000014.1"/>
</dbReference>
<organism evidence="2 3">
    <name type="scientific">Paenibacillus chondroitinus</name>
    <dbReference type="NCBI Taxonomy" id="59842"/>
    <lineage>
        <taxon>Bacteria</taxon>
        <taxon>Bacillati</taxon>
        <taxon>Bacillota</taxon>
        <taxon>Bacilli</taxon>
        <taxon>Bacillales</taxon>
        <taxon>Paenibacillaceae</taxon>
        <taxon>Paenibacillus</taxon>
    </lineage>
</organism>
<accession>A0ABU6D7H7</accession>
<protein>
    <submittedName>
        <fullName evidence="2">DUF4267 domain-containing protein</fullName>
    </submittedName>
</protein>
<name>A0ABU6D7H7_9BACL</name>
<feature type="transmembrane region" description="Helical" evidence="1">
    <location>
        <begin position="81"/>
        <end position="103"/>
    </location>
</feature>
<keyword evidence="1" id="KW-0472">Membrane</keyword>
<gene>
    <name evidence="2" type="ORF">P5G65_07190</name>
</gene>
<proteinExistence type="predicted"/>
<feature type="transmembrane region" description="Helical" evidence="1">
    <location>
        <begin position="12"/>
        <end position="32"/>
    </location>
</feature>
<keyword evidence="1" id="KW-1133">Transmembrane helix</keyword>
<reference evidence="2 3" key="1">
    <citation type="submission" date="2023-03" db="EMBL/GenBank/DDBJ databases">
        <title>Bacillus Genome Sequencing.</title>
        <authorList>
            <person name="Dunlap C."/>
        </authorList>
    </citation>
    <scope>NUCLEOTIDE SEQUENCE [LARGE SCALE GENOMIC DNA]</scope>
    <source>
        <strain evidence="2 3">NRS-1351</strain>
    </source>
</reference>
<evidence type="ECO:0000313" key="2">
    <source>
        <dbReference type="EMBL" id="MEB4793674.1"/>
    </source>
</evidence>
<dbReference type="Pfam" id="PF14087">
    <property type="entry name" value="DUF4267"/>
    <property type="match status" value="1"/>
</dbReference>
<feature type="transmembrane region" description="Helical" evidence="1">
    <location>
        <begin position="109"/>
        <end position="126"/>
    </location>
</feature>
<dbReference type="EMBL" id="JAROBY010000014">
    <property type="protein sequence ID" value="MEB4793674.1"/>
    <property type="molecule type" value="Genomic_DNA"/>
</dbReference>
<evidence type="ECO:0000256" key="1">
    <source>
        <dbReference type="SAM" id="Phobius"/>
    </source>
</evidence>
<sequence>MSTSNWGLKSVSFWLVGVVTLLMLFLGVKGFITPEAAIRDFGLPLHDVTDKYLVHIKADRDLFIGIFLLALMVLRMRKAMLVVMLTSIIMPVIDAILVITNAVDKTPSWIHIVTAVYGLVVGWMLYREEQGARIANTETTISTKAATPKTISSLEAQI</sequence>
<comment type="caution">
    <text evidence="2">The sequence shown here is derived from an EMBL/GenBank/DDBJ whole genome shotgun (WGS) entry which is preliminary data.</text>
</comment>
<evidence type="ECO:0000313" key="3">
    <source>
        <dbReference type="Proteomes" id="UP001355653"/>
    </source>
</evidence>
<keyword evidence="3" id="KW-1185">Reference proteome</keyword>
<dbReference type="Proteomes" id="UP001355653">
    <property type="component" value="Unassembled WGS sequence"/>
</dbReference>
<keyword evidence="1" id="KW-0812">Transmembrane</keyword>
<dbReference type="InterPro" id="IPR025363">
    <property type="entry name" value="DUF4267"/>
</dbReference>